<dbReference type="InterPro" id="IPR033395">
    <property type="entry name" value="DUF5106"/>
</dbReference>
<gene>
    <name evidence="4" type="ORF">F7D25_01210</name>
</gene>
<dbReference type="SUPFAM" id="SSF52833">
    <property type="entry name" value="Thioredoxin-like"/>
    <property type="match status" value="1"/>
</dbReference>
<evidence type="ECO:0000313" key="5">
    <source>
        <dbReference type="Proteomes" id="UP000477980"/>
    </source>
</evidence>
<organism evidence="4 5">
    <name type="scientific">Segatella copri</name>
    <dbReference type="NCBI Taxonomy" id="165179"/>
    <lineage>
        <taxon>Bacteria</taxon>
        <taxon>Pseudomonadati</taxon>
        <taxon>Bacteroidota</taxon>
        <taxon>Bacteroidia</taxon>
        <taxon>Bacteroidales</taxon>
        <taxon>Prevotellaceae</taxon>
        <taxon>Segatella</taxon>
    </lineage>
</organism>
<evidence type="ECO:0000256" key="1">
    <source>
        <dbReference type="SAM" id="SignalP"/>
    </source>
</evidence>
<comment type="caution">
    <text evidence="4">The sequence shown here is derived from an EMBL/GenBank/DDBJ whole genome shotgun (WGS) entry which is preliminary data.</text>
</comment>
<feature type="domain" description="DUF5106" evidence="3">
    <location>
        <begin position="24"/>
        <end position="161"/>
    </location>
</feature>
<keyword evidence="1" id="KW-0732">Signal</keyword>
<dbReference type="OrthoDB" id="9805634at2"/>
<dbReference type="EMBL" id="VZAH01000010">
    <property type="protein sequence ID" value="MQP13056.1"/>
    <property type="molecule type" value="Genomic_DNA"/>
</dbReference>
<reference evidence="4 5" key="1">
    <citation type="submission" date="2019-09" db="EMBL/GenBank/DDBJ databases">
        <title>Distinct polysaccharide growth profiles of human intestinal Prevotella copri isolates.</title>
        <authorList>
            <person name="Fehlner-Peach H."/>
            <person name="Magnabosco C."/>
            <person name="Raghavan V."/>
            <person name="Scher J.U."/>
            <person name="Tett A."/>
            <person name="Cox L.M."/>
            <person name="Gottsegen C."/>
            <person name="Watters A."/>
            <person name="Wiltshire- Gordon J.D."/>
            <person name="Segata N."/>
            <person name="Bonneau R."/>
            <person name="Littman D.R."/>
        </authorList>
    </citation>
    <scope>NUCLEOTIDE SEQUENCE [LARGE SCALE GENOMIC DNA]</scope>
    <source>
        <strain evidence="5">iAA917</strain>
    </source>
</reference>
<dbReference type="Pfam" id="PF17127">
    <property type="entry name" value="DUF5106"/>
    <property type="match status" value="1"/>
</dbReference>
<feature type="chain" id="PRO_5026142015" evidence="1">
    <location>
        <begin position="25"/>
        <end position="267"/>
    </location>
</feature>
<evidence type="ECO:0000259" key="2">
    <source>
        <dbReference type="Pfam" id="PF00085"/>
    </source>
</evidence>
<evidence type="ECO:0000313" key="4">
    <source>
        <dbReference type="EMBL" id="MQP13056.1"/>
    </source>
</evidence>
<dbReference type="RefSeq" id="WP_153092346.1">
    <property type="nucleotide sequence ID" value="NZ_VZAH01000010.1"/>
</dbReference>
<accession>A0A6G1VHM8</accession>
<proteinExistence type="predicted"/>
<name>A0A6G1VHM8_9BACT</name>
<dbReference type="AlphaFoldDB" id="A0A6G1VHM8"/>
<evidence type="ECO:0000259" key="3">
    <source>
        <dbReference type="Pfam" id="PF17127"/>
    </source>
</evidence>
<feature type="domain" description="Thioredoxin" evidence="2">
    <location>
        <begin position="186"/>
        <end position="250"/>
    </location>
</feature>
<sequence>MMKARHISYLIVCMLMLCSLNTQAQNAFPYPALPDTLRSVEQRATYLSEHYWDNYQFADTTQLKNEEITEQGFVNFIDILARFNDEIAQKGISAFSAKAYAQKPAKEKFESLIEHYFDDPQSPMRNDRVYSFFLAEMKKSPYFDEAEKERIDFKWKAARKNLPGTKATNLSFKLEDGKMHQLTDYQNEKVILYFYDPECENCHKVTAWLKKQTIPAEYRMLRIIADDQISATYSIKAMPTIYLLDKGNIVVLKDCTPELLISVINNN</sequence>
<dbReference type="InterPro" id="IPR013766">
    <property type="entry name" value="Thioredoxin_domain"/>
</dbReference>
<feature type="signal peptide" evidence="1">
    <location>
        <begin position="1"/>
        <end position="24"/>
    </location>
</feature>
<dbReference type="InterPro" id="IPR036249">
    <property type="entry name" value="Thioredoxin-like_sf"/>
</dbReference>
<protein>
    <submittedName>
        <fullName evidence="4">DUF5106 domain-containing protein</fullName>
    </submittedName>
</protein>
<dbReference type="Gene3D" id="3.40.30.10">
    <property type="entry name" value="Glutaredoxin"/>
    <property type="match status" value="1"/>
</dbReference>
<dbReference type="Pfam" id="PF00085">
    <property type="entry name" value="Thioredoxin"/>
    <property type="match status" value="1"/>
</dbReference>
<dbReference type="Proteomes" id="UP000477980">
    <property type="component" value="Unassembled WGS sequence"/>
</dbReference>